<evidence type="ECO:0008006" key="5">
    <source>
        <dbReference type="Google" id="ProtNLM"/>
    </source>
</evidence>
<protein>
    <recommendedName>
        <fullName evidence="5">DUF2884 family protein</fullName>
    </recommendedName>
</protein>
<evidence type="ECO:0000313" key="4">
    <source>
        <dbReference type="Proteomes" id="UP001156873"/>
    </source>
</evidence>
<gene>
    <name evidence="3" type="ORF">QFW81_07655</name>
</gene>
<comment type="caution">
    <text evidence="3">The sequence shown here is derived from an EMBL/GenBank/DDBJ whole genome shotgun (WGS) entry which is preliminary data.</text>
</comment>
<dbReference type="Proteomes" id="UP001156873">
    <property type="component" value="Unassembled WGS sequence"/>
</dbReference>
<feature type="chain" id="PRO_5045920353" description="DUF2884 family protein" evidence="2">
    <location>
        <begin position="18"/>
        <end position="271"/>
    </location>
</feature>
<feature type="compositionally biased region" description="Basic and acidic residues" evidence="1">
    <location>
        <begin position="210"/>
        <end position="220"/>
    </location>
</feature>
<proteinExistence type="predicted"/>
<evidence type="ECO:0000256" key="2">
    <source>
        <dbReference type="SAM" id="SignalP"/>
    </source>
</evidence>
<reference evidence="3 4" key="1">
    <citation type="submission" date="2023-04" db="EMBL/GenBank/DDBJ databases">
        <title>Luteimonas sp. M1R5S59.</title>
        <authorList>
            <person name="Sun J.-Q."/>
        </authorList>
    </citation>
    <scope>NUCLEOTIDE SEQUENCE [LARGE SCALE GENOMIC DNA]</scope>
    <source>
        <strain evidence="3 4">M1R5S59</strain>
    </source>
</reference>
<dbReference type="EMBL" id="JARXRO010000014">
    <property type="protein sequence ID" value="MDH5833799.1"/>
    <property type="molecule type" value="Genomic_DNA"/>
</dbReference>
<sequence>MKAIGTLALLIALPLVAACGREPDPDPAASGSADAAAAAPAPTTALGRTVARALDEARQELREGDLSLNGDYDVRVNGRRVHRKTDDLPPASITPEGELRVSGNAVAMDDAARTLARDYRDAMLDVAEAGMDLGVRGADLGMKAAGDAIGSLLRGDTEQMEQRIEAEAAQLEVAAMQLCDLLPRLLATQEALAAAVPEFEPYARMDAGDIDDCRDGDHDGTATATATATAQDSPDGELDAAAEADAAAASARDDAAADAASRAAATADPTR</sequence>
<name>A0ABT6JSY0_9GAMM</name>
<evidence type="ECO:0000313" key="3">
    <source>
        <dbReference type="EMBL" id="MDH5833799.1"/>
    </source>
</evidence>
<keyword evidence="4" id="KW-1185">Reference proteome</keyword>
<dbReference type="PROSITE" id="PS51257">
    <property type="entry name" value="PROKAR_LIPOPROTEIN"/>
    <property type="match status" value="1"/>
</dbReference>
<keyword evidence="2" id="KW-0732">Signal</keyword>
<evidence type="ECO:0000256" key="1">
    <source>
        <dbReference type="SAM" id="MobiDB-lite"/>
    </source>
</evidence>
<organism evidence="3 4">
    <name type="scientific">Luteimonas kalidii</name>
    <dbReference type="NCBI Taxonomy" id="3042025"/>
    <lineage>
        <taxon>Bacteria</taxon>
        <taxon>Pseudomonadati</taxon>
        <taxon>Pseudomonadota</taxon>
        <taxon>Gammaproteobacteria</taxon>
        <taxon>Lysobacterales</taxon>
        <taxon>Lysobacteraceae</taxon>
        <taxon>Luteimonas</taxon>
    </lineage>
</organism>
<dbReference type="RefSeq" id="WP_280578097.1">
    <property type="nucleotide sequence ID" value="NZ_JARXRO010000014.1"/>
</dbReference>
<feature type="compositionally biased region" description="Low complexity" evidence="1">
    <location>
        <begin position="221"/>
        <end position="230"/>
    </location>
</feature>
<feature type="region of interest" description="Disordered" evidence="1">
    <location>
        <begin position="210"/>
        <end position="271"/>
    </location>
</feature>
<accession>A0ABT6JSY0</accession>
<feature type="signal peptide" evidence="2">
    <location>
        <begin position="1"/>
        <end position="17"/>
    </location>
</feature>
<feature type="compositionally biased region" description="Low complexity" evidence="1">
    <location>
        <begin position="257"/>
        <end position="271"/>
    </location>
</feature>